<feature type="compositionally biased region" description="Low complexity" evidence="3">
    <location>
        <begin position="1"/>
        <end position="10"/>
    </location>
</feature>
<dbReference type="PANTHER" id="PTHR31001:SF90">
    <property type="entry name" value="CENTROMERE DNA-BINDING PROTEIN COMPLEX CBF3 SUBUNIT B"/>
    <property type="match status" value="1"/>
</dbReference>
<dbReference type="PANTHER" id="PTHR31001">
    <property type="entry name" value="UNCHARACTERIZED TRANSCRIPTIONAL REGULATORY PROTEIN"/>
    <property type="match status" value="1"/>
</dbReference>
<dbReference type="GO" id="GO:0000981">
    <property type="term" value="F:DNA-binding transcription factor activity, RNA polymerase II-specific"/>
    <property type="evidence" value="ECO:0007669"/>
    <property type="project" value="InterPro"/>
</dbReference>
<evidence type="ECO:0000313" key="6">
    <source>
        <dbReference type="Proteomes" id="UP001233271"/>
    </source>
</evidence>
<comment type="subcellular location">
    <subcellularLocation>
        <location evidence="1">Nucleus</location>
    </subcellularLocation>
</comment>
<protein>
    <recommendedName>
        <fullName evidence="4">Zn(2)-C6 fungal-type domain-containing protein</fullName>
    </recommendedName>
</protein>
<feature type="region of interest" description="Disordered" evidence="3">
    <location>
        <begin position="1"/>
        <end position="24"/>
    </location>
</feature>
<evidence type="ECO:0000259" key="4">
    <source>
        <dbReference type="PROSITE" id="PS50048"/>
    </source>
</evidence>
<dbReference type="Pfam" id="PF00172">
    <property type="entry name" value="Zn_clus"/>
    <property type="match status" value="1"/>
</dbReference>
<dbReference type="EMBL" id="AP028219">
    <property type="protein sequence ID" value="BEI94990.1"/>
    <property type="molecule type" value="Genomic_DNA"/>
</dbReference>
<accession>A0AA48LAN1</accession>
<dbReference type="KEGG" id="ccac:CcaHIS019_0705710"/>
<dbReference type="InterPro" id="IPR050613">
    <property type="entry name" value="Sec_Metabolite_Reg"/>
</dbReference>
<dbReference type="GeneID" id="85498860"/>
<name>A0AA48LAN1_9TREE</name>
<evidence type="ECO:0000313" key="5">
    <source>
        <dbReference type="EMBL" id="BEI94990.1"/>
    </source>
</evidence>
<gene>
    <name evidence="5" type="ORF">CcaverHIS019_0705710</name>
</gene>
<dbReference type="InterPro" id="IPR036864">
    <property type="entry name" value="Zn2-C6_fun-type_DNA-bd_sf"/>
</dbReference>
<organism evidence="5 6">
    <name type="scientific">Cutaneotrichosporon cavernicola</name>
    <dbReference type="NCBI Taxonomy" id="279322"/>
    <lineage>
        <taxon>Eukaryota</taxon>
        <taxon>Fungi</taxon>
        <taxon>Dikarya</taxon>
        <taxon>Basidiomycota</taxon>
        <taxon>Agaricomycotina</taxon>
        <taxon>Tremellomycetes</taxon>
        <taxon>Trichosporonales</taxon>
        <taxon>Trichosporonaceae</taxon>
        <taxon>Cutaneotrichosporon</taxon>
    </lineage>
</organism>
<dbReference type="AlphaFoldDB" id="A0AA48LAN1"/>
<evidence type="ECO:0000256" key="3">
    <source>
        <dbReference type="SAM" id="MobiDB-lite"/>
    </source>
</evidence>
<dbReference type="PROSITE" id="PS50048">
    <property type="entry name" value="ZN2_CY6_FUNGAL_2"/>
    <property type="match status" value="1"/>
</dbReference>
<dbReference type="Proteomes" id="UP001233271">
    <property type="component" value="Chromosome 7b"/>
</dbReference>
<dbReference type="PROSITE" id="PS00463">
    <property type="entry name" value="ZN2_CY6_FUNGAL_1"/>
    <property type="match status" value="1"/>
</dbReference>
<dbReference type="GO" id="GO:0005634">
    <property type="term" value="C:nucleus"/>
    <property type="evidence" value="ECO:0007669"/>
    <property type="project" value="UniProtKB-SubCell"/>
</dbReference>
<dbReference type="SUPFAM" id="SSF57701">
    <property type="entry name" value="Zn2/Cys6 DNA-binding domain"/>
    <property type="match status" value="1"/>
</dbReference>
<dbReference type="SMART" id="SM00066">
    <property type="entry name" value="GAL4"/>
    <property type="match status" value="1"/>
</dbReference>
<evidence type="ECO:0000256" key="2">
    <source>
        <dbReference type="ARBA" id="ARBA00023242"/>
    </source>
</evidence>
<reference evidence="5" key="1">
    <citation type="journal article" date="2023" name="BMC Genomics">
        <title>Chromosome-level genome assemblies of Cutaneotrichosporon spp. (Trichosporonales, Basidiomycota) reveal imbalanced evolution between nucleotide sequences and chromosome synteny.</title>
        <authorList>
            <person name="Kobayashi Y."/>
            <person name="Kayamori A."/>
            <person name="Aoki K."/>
            <person name="Shiwa Y."/>
            <person name="Matsutani M."/>
            <person name="Fujita N."/>
            <person name="Sugita T."/>
            <person name="Iwasaki W."/>
            <person name="Tanaka N."/>
            <person name="Takashima M."/>
        </authorList>
    </citation>
    <scope>NUCLEOTIDE SEQUENCE</scope>
    <source>
        <strain evidence="5">HIS019</strain>
    </source>
</reference>
<dbReference type="Gene3D" id="4.10.240.10">
    <property type="entry name" value="Zn(2)-C6 fungal-type DNA-binding domain"/>
    <property type="match status" value="1"/>
</dbReference>
<dbReference type="RefSeq" id="XP_060460255.1">
    <property type="nucleotide sequence ID" value="XM_060604019.1"/>
</dbReference>
<feature type="domain" description="Zn(2)-C6 fungal-type" evidence="4">
    <location>
        <begin position="26"/>
        <end position="57"/>
    </location>
</feature>
<evidence type="ECO:0000256" key="1">
    <source>
        <dbReference type="ARBA" id="ARBA00004123"/>
    </source>
</evidence>
<dbReference type="InterPro" id="IPR001138">
    <property type="entry name" value="Zn2Cys6_DnaBD"/>
</dbReference>
<sequence>MSAASSPSKQSSDHKPIKKRKRPTLSCLPCKHRKTKCDKAQPCSTCVQRKEGEACHYDDGSTPPPTQTFVTQDEFQAFKSRIEEMARTGTFCQNQHSNGVSPISEFSRGRGAEPPHIAPRAYEKVSNMRAEELEVAVSILEDLVDPYEIHGAPQMVTPTSVSQDAATYRRPVRVGQVSHQYRNKWPDITACVIPVEQRNGRWMRDMSEVIKSIPTHHVLMLTVDHYFKEMKQSRTFIHEGVFRREVEQFETLRASNMWRNIDPAWTALLCSMIWTASHSMALANTLLPGIRMDPQALIQLSSTMFEALETSLACATWVYLPQMRVLAALIVGMPAGGIGCHPAFIPGNCKLTSAWMWMDIAAGIVKALGLDRLGPDSKPAVLPDDPMLPPGHNDLARQIALRVFQATLYTDAFSSCGFSDMQTVPPTVFPMGNYDNTMPSNYCENDLTVPERLTPAPLSVKTEIIWTLFQVRMADHSRKITAALRHASTLAYETALEYDSGLQKDMRELMELRLNGNLNDEEMLAWCITQSSYNQRILRLHRPFFILSFKEERYHYSQVTVVTAAQTMLTNFRGQVRKNPSRIALRHNKFLIVHQLSAILVLFIQCKLDPSSKASLQPEIEQAYSTLQELGAGKGDMYGMVGDKVLHSVGAMIDSLRIAEAVDSDDLDTVLQQVAEKAALHDVAVSPRASMSQQGLARAPQFLPGVSGLGNVPLQLDQWTVAQLMPEQTQLDTEFAFESWEAMMLGMGVV</sequence>
<keyword evidence="2" id="KW-0539">Nucleus</keyword>
<keyword evidence="6" id="KW-1185">Reference proteome</keyword>
<dbReference type="GO" id="GO:0008270">
    <property type="term" value="F:zinc ion binding"/>
    <property type="evidence" value="ECO:0007669"/>
    <property type="project" value="InterPro"/>
</dbReference>
<dbReference type="CDD" id="cd12148">
    <property type="entry name" value="fungal_TF_MHR"/>
    <property type="match status" value="1"/>
</dbReference>
<proteinExistence type="predicted"/>